<keyword evidence="4 11" id="KW-0812">Transmembrane</keyword>
<evidence type="ECO:0000313" key="14">
    <source>
        <dbReference type="Proteomes" id="UP000264141"/>
    </source>
</evidence>
<evidence type="ECO:0000256" key="9">
    <source>
        <dbReference type="PROSITE-ProRule" id="PRU00703"/>
    </source>
</evidence>
<reference evidence="13 14" key="1">
    <citation type="journal article" date="2018" name="Nat. Biotechnol.">
        <title>A standardized bacterial taxonomy based on genome phylogeny substantially revises the tree of life.</title>
        <authorList>
            <person name="Parks D.H."/>
            <person name="Chuvochina M."/>
            <person name="Waite D.W."/>
            <person name="Rinke C."/>
            <person name="Skarshewski A."/>
            <person name="Chaumeil P.A."/>
            <person name="Hugenholtz P."/>
        </authorList>
    </citation>
    <scope>NUCLEOTIDE SEQUENCE [LARGE SCALE GENOMIC DNA]</scope>
    <source>
        <strain evidence="13">UBA8781</strain>
    </source>
</reference>
<proteinExistence type="inferred from homology"/>
<gene>
    <name evidence="13" type="ORF">DEQ80_03620</name>
</gene>
<dbReference type="GO" id="GO:0005886">
    <property type="term" value="C:plasma membrane"/>
    <property type="evidence" value="ECO:0007669"/>
    <property type="project" value="UniProtKB-SubCell"/>
</dbReference>
<dbReference type="Gene3D" id="3.10.580.10">
    <property type="entry name" value="CBS-domain"/>
    <property type="match status" value="1"/>
</dbReference>
<feature type="region of interest" description="Disordered" evidence="10">
    <location>
        <begin position="412"/>
        <end position="436"/>
    </location>
</feature>
<comment type="caution">
    <text evidence="13">The sequence shown here is derived from an EMBL/GenBank/DDBJ whole genome shotgun (WGS) entry which is preliminary data.</text>
</comment>
<comment type="subcellular location">
    <subcellularLocation>
        <location evidence="1">Cell membrane</location>
        <topology evidence="1">Multi-pass membrane protein</topology>
    </subcellularLocation>
</comment>
<evidence type="ECO:0000256" key="4">
    <source>
        <dbReference type="ARBA" id="ARBA00022692"/>
    </source>
</evidence>
<dbReference type="Gene3D" id="3.30.465.10">
    <property type="match status" value="1"/>
</dbReference>
<dbReference type="SMART" id="SM00116">
    <property type="entry name" value="CBS"/>
    <property type="match status" value="2"/>
</dbReference>
<keyword evidence="3" id="KW-1003">Cell membrane</keyword>
<dbReference type="InterPro" id="IPR036318">
    <property type="entry name" value="FAD-bd_PCMH-like_sf"/>
</dbReference>
<dbReference type="Pfam" id="PF00571">
    <property type="entry name" value="CBS"/>
    <property type="match status" value="2"/>
</dbReference>
<evidence type="ECO:0000256" key="2">
    <source>
        <dbReference type="ARBA" id="ARBA00006337"/>
    </source>
</evidence>
<evidence type="ECO:0000256" key="1">
    <source>
        <dbReference type="ARBA" id="ARBA00004651"/>
    </source>
</evidence>
<dbReference type="CDD" id="cd04590">
    <property type="entry name" value="CBS_pair_CorC_HlyC_assoc"/>
    <property type="match status" value="1"/>
</dbReference>
<dbReference type="SUPFAM" id="SSF56176">
    <property type="entry name" value="FAD-binding/transporter-associated domain-like"/>
    <property type="match status" value="1"/>
</dbReference>
<organism evidence="13 14">
    <name type="scientific">Anaerolinea thermolimosa</name>
    <dbReference type="NCBI Taxonomy" id="229919"/>
    <lineage>
        <taxon>Bacteria</taxon>
        <taxon>Bacillati</taxon>
        <taxon>Chloroflexota</taxon>
        <taxon>Anaerolineae</taxon>
        <taxon>Anaerolineales</taxon>
        <taxon>Anaerolineaceae</taxon>
        <taxon>Anaerolinea</taxon>
    </lineage>
</organism>
<keyword evidence="8 11" id="KW-0472">Membrane</keyword>
<comment type="similarity">
    <text evidence="2">Belongs to the UPF0053 family.</text>
</comment>
<dbReference type="InterPro" id="IPR016169">
    <property type="entry name" value="FAD-bd_PCMH_sub2"/>
</dbReference>
<dbReference type="FunFam" id="3.10.580.10:FF:000002">
    <property type="entry name" value="Magnesium/cobalt efflux protein CorC"/>
    <property type="match status" value="1"/>
</dbReference>
<evidence type="ECO:0000256" key="8">
    <source>
        <dbReference type="ARBA" id="ARBA00023136"/>
    </source>
</evidence>
<dbReference type="PANTHER" id="PTHR22777:SF32">
    <property type="entry name" value="UPF0053 INNER MEMBRANE PROTEIN YFJD"/>
    <property type="match status" value="1"/>
</dbReference>
<sequence>MRMFAETFWLLFILLIFLDLFFAAVRGSVLNTRLPALMDMGDQYAGQVQATLALLEKPRLRTSLRMGVVTVHFALGSMAAWFILHWLQPPNFTLGILSAFLGALVLLTLEHLLEGLLLPHAELWALRLTGAARLVDWLFSPFSSILVRLLGSPIVLQQRLSPITEYELRNWVDQGTSEGSLEQGERRMIYSIFQFGETLCREIMVPRIDMLALEINTALEDALRALKDSGHSRLPVYEDTIDNIVGVLYAKDLLLVYPQEGQTLASLRDMLRPAYFVPEAKKVDELLDEMQARRIHIAIVIDEYGGVAGLVTLEDIVEEIVGEIRDEYDQGEEQLYTEIAPGEYIFNARIDLDDFNEIMGTHLDKDIADSLGGLIYGLVGRIPNGGETVEIEGLQLKVEAISGRRIRKVRARKIGTPTTPGELTDNQEGEPEGATP</sequence>
<feature type="transmembrane region" description="Helical" evidence="11">
    <location>
        <begin position="64"/>
        <end position="84"/>
    </location>
</feature>
<dbReference type="InterPro" id="IPR002550">
    <property type="entry name" value="CNNM"/>
</dbReference>
<evidence type="ECO:0000256" key="6">
    <source>
        <dbReference type="ARBA" id="ARBA00022989"/>
    </source>
</evidence>
<dbReference type="Pfam" id="PF03471">
    <property type="entry name" value="CorC_HlyC"/>
    <property type="match status" value="1"/>
</dbReference>
<accession>A0A3D1JFB1</accession>
<dbReference type="Pfam" id="PF01595">
    <property type="entry name" value="CNNM"/>
    <property type="match status" value="1"/>
</dbReference>
<dbReference type="SMART" id="SM01091">
    <property type="entry name" value="CorC_HlyC"/>
    <property type="match status" value="1"/>
</dbReference>
<name>A0A3D1JFB1_9CHLR</name>
<evidence type="ECO:0000259" key="12">
    <source>
        <dbReference type="PROSITE" id="PS51371"/>
    </source>
</evidence>
<evidence type="ECO:0000256" key="3">
    <source>
        <dbReference type="ARBA" id="ARBA00022475"/>
    </source>
</evidence>
<dbReference type="SUPFAM" id="SSF54631">
    <property type="entry name" value="CBS-domain pair"/>
    <property type="match status" value="1"/>
</dbReference>
<evidence type="ECO:0000256" key="7">
    <source>
        <dbReference type="ARBA" id="ARBA00023122"/>
    </source>
</evidence>
<feature type="domain" description="CBS" evidence="12">
    <location>
        <begin position="270"/>
        <end position="327"/>
    </location>
</feature>
<protein>
    <submittedName>
        <fullName evidence="13">DUF21 domain-containing protein</fullName>
    </submittedName>
</protein>
<keyword evidence="7 9" id="KW-0129">CBS domain</keyword>
<keyword evidence="5" id="KW-0677">Repeat</keyword>
<dbReference type="STRING" id="229919.GCA_001050195_02201"/>
<dbReference type="Proteomes" id="UP000264141">
    <property type="component" value="Unassembled WGS sequence"/>
</dbReference>
<evidence type="ECO:0000256" key="11">
    <source>
        <dbReference type="SAM" id="Phobius"/>
    </source>
</evidence>
<evidence type="ECO:0000256" key="5">
    <source>
        <dbReference type="ARBA" id="ARBA00022737"/>
    </source>
</evidence>
<dbReference type="PROSITE" id="PS51371">
    <property type="entry name" value="CBS"/>
    <property type="match status" value="2"/>
</dbReference>
<feature type="compositionally biased region" description="Acidic residues" evidence="10">
    <location>
        <begin position="425"/>
        <end position="436"/>
    </location>
</feature>
<dbReference type="InterPro" id="IPR005170">
    <property type="entry name" value="Transptr-assoc_dom"/>
</dbReference>
<dbReference type="AlphaFoldDB" id="A0A3D1JFB1"/>
<dbReference type="OrthoDB" id="9798188at2"/>
<evidence type="ECO:0000313" key="13">
    <source>
        <dbReference type="EMBL" id="HCE16927.1"/>
    </source>
</evidence>
<evidence type="ECO:0000256" key="10">
    <source>
        <dbReference type="SAM" id="MobiDB-lite"/>
    </source>
</evidence>
<dbReference type="EMBL" id="DPBP01000017">
    <property type="protein sequence ID" value="HCE16927.1"/>
    <property type="molecule type" value="Genomic_DNA"/>
</dbReference>
<keyword evidence="6 11" id="KW-1133">Transmembrane helix</keyword>
<dbReference type="PANTHER" id="PTHR22777">
    <property type="entry name" value="HEMOLYSIN-RELATED"/>
    <property type="match status" value="1"/>
</dbReference>
<feature type="domain" description="CBS" evidence="12">
    <location>
        <begin position="204"/>
        <end position="263"/>
    </location>
</feature>
<dbReference type="InterPro" id="IPR044751">
    <property type="entry name" value="Ion_transp-like_CBS"/>
</dbReference>
<dbReference type="GO" id="GO:0050660">
    <property type="term" value="F:flavin adenine dinucleotide binding"/>
    <property type="evidence" value="ECO:0007669"/>
    <property type="project" value="InterPro"/>
</dbReference>
<dbReference type="InterPro" id="IPR000644">
    <property type="entry name" value="CBS_dom"/>
</dbReference>
<feature type="transmembrane region" description="Helical" evidence="11">
    <location>
        <begin position="96"/>
        <end position="117"/>
    </location>
</feature>
<dbReference type="InterPro" id="IPR046342">
    <property type="entry name" value="CBS_dom_sf"/>
</dbReference>